<gene>
    <name evidence="6" type="ORF">GCM10008938_45680</name>
</gene>
<dbReference type="SUPFAM" id="SSF53850">
    <property type="entry name" value="Periplasmic binding protein-like II"/>
    <property type="match status" value="1"/>
</dbReference>
<evidence type="ECO:0000259" key="5">
    <source>
        <dbReference type="Pfam" id="PF00496"/>
    </source>
</evidence>
<feature type="chain" id="PRO_5046536259" evidence="4">
    <location>
        <begin position="23"/>
        <end position="542"/>
    </location>
</feature>
<dbReference type="InterPro" id="IPR000914">
    <property type="entry name" value="SBP_5_dom"/>
</dbReference>
<evidence type="ECO:0000256" key="3">
    <source>
        <dbReference type="ARBA" id="ARBA00022729"/>
    </source>
</evidence>
<evidence type="ECO:0000313" key="6">
    <source>
        <dbReference type="EMBL" id="GGJ54444.1"/>
    </source>
</evidence>
<proteinExistence type="inferred from homology"/>
<keyword evidence="7" id="KW-1185">Reference proteome</keyword>
<organism evidence="6 7">
    <name type="scientific">Deinococcus roseus</name>
    <dbReference type="NCBI Taxonomy" id="392414"/>
    <lineage>
        <taxon>Bacteria</taxon>
        <taxon>Thermotogati</taxon>
        <taxon>Deinococcota</taxon>
        <taxon>Deinococci</taxon>
        <taxon>Deinococcales</taxon>
        <taxon>Deinococcaceae</taxon>
        <taxon>Deinococcus</taxon>
    </lineage>
</organism>
<dbReference type="InterPro" id="IPR039424">
    <property type="entry name" value="SBP_5"/>
</dbReference>
<evidence type="ECO:0000256" key="4">
    <source>
        <dbReference type="SAM" id="SignalP"/>
    </source>
</evidence>
<evidence type="ECO:0000256" key="2">
    <source>
        <dbReference type="ARBA" id="ARBA00022448"/>
    </source>
</evidence>
<dbReference type="EMBL" id="BMOD01000030">
    <property type="protein sequence ID" value="GGJ54444.1"/>
    <property type="molecule type" value="Genomic_DNA"/>
</dbReference>
<dbReference type="RefSeq" id="WP_189007568.1">
    <property type="nucleotide sequence ID" value="NZ_BMOD01000030.1"/>
</dbReference>
<feature type="domain" description="Solute-binding protein family 5" evidence="5">
    <location>
        <begin position="73"/>
        <end position="442"/>
    </location>
</feature>
<comment type="caution">
    <text evidence="6">The sequence shown here is derived from an EMBL/GenBank/DDBJ whole genome shotgun (WGS) entry which is preliminary data.</text>
</comment>
<accession>A0ABQ2DGW1</accession>
<comment type="similarity">
    <text evidence="1">Belongs to the bacterial solute-binding protein 5 family.</text>
</comment>
<dbReference type="InterPro" id="IPR030678">
    <property type="entry name" value="Peptide/Ni-bd"/>
</dbReference>
<sequence>MKKTVLSTLALLTIGLSATALAAEPQRPFTVVRTLQWGSFNLNPFTPNDQHLPPTLSAIYETLFFVNNLNGKVTNVLGTKYKWSKDNLTLTVNTRDGVKWNDGKAFSAEDVAFTFNYLKKNNLSSIWSSGLTSVTATNDNTVVFKFKEPNAPIFPFIATQAIVPEHIWSKIANPTMETNQKAVGTGPFVFDSYSQQALRVLKNPNYWMGDKPYIDAIVWLPTNGNDAALLKMLKAEGDFSYIGLTDPKAQYASKGKNNTYWWPVNSTNFLYFNNAKAPFSDADFRRAIAQGINTSEAALKAYAGVLKGADVSAVIPAQKKVWFPNTPADIDLKFDPAAADKALTAAGYKKDASGKRLGKDGKPLPTFKILVGAGWTDYITLAQVVSDNLEVLGINSTVDQQAFSGYITGFQTGTYDMGVSWSWGTGPTPYYLFYQSFHPNNTAPVGQTSPSNLTRYTNPVVTKALDEFRATSNAAAQKKALSTAVTQVMKDLPWLPLTDRSQFGIFNTTRFTNFPSDKNPYYDGNVDDQAGTRLLFLNVKPR</sequence>
<dbReference type="PANTHER" id="PTHR30290">
    <property type="entry name" value="PERIPLASMIC BINDING COMPONENT OF ABC TRANSPORTER"/>
    <property type="match status" value="1"/>
</dbReference>
<dbReference type="PANTHER" id="PTHR30290:SF9">
    <property type="entry name" value="OLIGOPEPTIDE-BINDING PROTEIN APPA"/>
    <property type="match status" value="1"/>
</dbReference>
<dbReference type="CDD" id="cd08509">
    <property type="entry name" value="PBP2_TmCBP_oligosaccharides_like"/>
    <property type="match status" value="1"/>
</dbReference>
<dbReference type="Gene3D" id="3.10.105.10">
    <property type="entry name" value="Dipeptide-binding Protein, Domain 3"/>
    <property type="match status" value="1"/>
</dbReference>
<name>A0ABQ2DGW1_9DEIO</name>
<dbReference type="Pfam" id="PF00496">
    <property type="entry name" value="SBP_bac_5"/>
    <property type="match status" value="1"/>
</dbReference>
<dbReference type="Proteomes" id="UP000632222">
    <property type="component" value="Unassembled WGS sequence"/>
</dbReference>
<dbReference type="PIRSF" id="PIRSF002741">
    <property type="entry name" value="MppA"/>
    <property type="match status" value="1"/>
</dbReference>
<dbReference type="Gene3D" id="3.90.76.10">
    <property type="entry name" value="Dipeptide-binding Protein, Domain 1"/>
    <property type="match status" value="1"/>
</dbReference>
<reference evidence="7" key="1">
    <citation type="journal article" date="2019" name="Int. J. Syst. Evol. Microbiol.">
        <title>The Global Catalogue of Microorganisms (GCM) 10K type strain sequencing project: providing services to taxonomists for standard genome sequencing and annotation.</title>
        <authorList>
            <consortium name="The Broad Institute Genomics Platform"/>
            <consortium name="The Broad Institute Genome Sequencing Center for Infectious Disease"/>
            <person name="Wu L."/>
            <person name="Ma J."/>
        </authorList>
    </citation>
    <scope>NUCLEOTIDE SEQUENCE [LARGE SCALE GENOMIC DNA]</scope>
    <source>
        <strain evidence="7">JCM 14370</strain>
    </source>
</reference>
<keyword evidence="3 4" id="KW-0732">Signal</keyword>
<keyword evidence="2" id="KW-0813">Transport</keyword>
<feature type="signal peptide" evidence="4">
    <location>
        <begin position="1"/>
        <end position="22"/>
    </location>
</feature>
<protein>
    <submittedName>
        <fullName evidence="6">ABC transporter substrate-binding protein</fullName>
    </submittedName>
</protein>
<dbReference type="Gene3D" id="3.40.190.10">
    <property type="entry name" value="Periplasmic binding protein-like II"/>
    <property type="match status" value="1"/>
</dbReference>
<evidence type="ECO:0000256" key="1">
    <source>
        <dbReference type="ARBA" id="ARBA00005695"/>
    </source>
</evidence>
<evidence type="ECO:0000313" key="7">
    <source>
        <dbReference type="Proteomes" id="UP000632222"/>
    </source>
</evidence>